<dbReference type="PANTHER" id="PTHR16830">
    <property type="entry name" value="SH2 CONTAINING ADAPTOR PRAM-1 RELATED"/>
    <property type="match status" value="1"/>
</dbReference>
<dbReference type="InterPro" id="IPR043443">
    <property type="entry name" value="FYB1/2-like"/>
</dbReference>
<protein>
    <recommendedName>
        <fullName evidence="4">SH3 domain-containing protein</fullName>
    </recommendedName>
</protein>
<feature type="region of interest" description="Disordered" evidence="3">
    <location>
        <begin position="121"/>
        <end position="142"/>
    </location>
</feature>
<feature type="non-terminal residue" evidence="5">
    <location>
        <position position="1"/>
    </location>
</feature>
<feature type="domain" description="SH3" evidence="4">
    <location>
        <begin position="43"/>
        <end position="103"/>
    </location>
</feature>
<evidence type="ECO:0000256" key="1">
    <source>
        <dbReference type="ARBA" id="ARBA00022443"/>
    </source>
</evidence>
<evidence type="ECO:0000256" key="3">
    <source>
        <dbReference type="SAM" id="MobiDB-lite"/>
    </source>
</evidence>
<proteinExistence type="predicted"/>
<dbReference type="PROSITE" id="PS50002">
    <property type="entry name" value="SH3"/>
    <property type="match status" value="1"/>
</dbReference>
<evidence type="ECO:0000259" key="4">
    <source>
        <dbReference type="PROSITE" id="PS50002"/>
    </source>
</evidence>
<feature type="region of interest" description="Disordered" evidence="3">
    <location>
        <begin position="1"/>
        <end position="31"/>
    </location>
</feature>
<accession>A0ABN9FZY4</accession>
<dbReference type="Proteomes" id="UP001162483">
    <property type="component" value="Unassembled WGS sequence"/>
</dbReference>
<dbReference type="EMBL" id="CATNWA010017659">
    <property type="protein sequence ID" value="CAI9602239.1"/>
    <property type="molecule type" value="Genomic_DNA"/>
</dbReference>
<gene>
    <name evidence="5" type="ORF">SPARVUS_LOCUS13098191</name>
</gene>
<dbReference type="InterPro" id="IPR001452">
    <property type="entry name" value="SH3_domain"/>
</dbReference>
<evidence type="ECO:0000313" key="6">
    <source>
        <dbReference type="Proteomes" id="UP001162483"/>
    </source>
</evidence>
<sequence length="142" mass="16453">RKDQEKDEKKRKKELEQAKKEQKDKEKKEQEIRKKFKLTSDIEVIHQVKASVDHKGGKNELSFKSGDQIEVIRVTDNPEGKWLGRMNGIYGYIKTTMVNVDYDSLRRRKTVTMTIPIKPDPDQEIYDDVGEDEAINNSGGNS</sequence>
<dbReference type="SUPFAM" id="SSF50044">
    <property type="entry name" value="SH3-domain"/>
    <property type="match status" value="1"/>
</dbReference>
<dbReference type="SMART" id="SM00326">
    <property type="entry name" value="SH3"/>
    <property type="match status" value="1"/>
</dbReference>
<dbReference type="PANTHER" id="PTHR16830:SF13">
    <property type="entry name" value="FYN-BINDING PROTEIN 1"/>
    <property type="match status" value="1"/>
</dbReference>
<dbReference type="Gene3D" id="2.30.30.40">
    <property type="entry name" value="SH3 Domains"/>
    <property type="match status" value="1"/>
</dbReference>
<dbReference type="InterPro" id="IPR036028">
    <property type="entry name" value="SH3-like_dom_sf"/>
</dbReference>
<organism evidence="5 6">
    <name type="scientific">Staurois parvus</name>
    <dbReference type="NCBI Taxonomy" id="386267"/>
    <lineage>
        <taxon>Eukaryota</taxon>
        <taxon>Metazoa</taxon>
        <taxon>Chordata</taxon>
        <taxon>Craniata</taxon>
        <taxon>Vertebrata</taxon>
        <taxon>Euteleostomi</taxon>
        <taxon>Amphibia</taxon>
        <taxon>Batrachia</taxon>
        <taxon>Anura</taxon>
        <taxon>Neobatrachia</taxon>
        <taxon>Ranoidea</taxon>
        <taxon>Ranidae</taxon>
        <taxon>Staurois</taxon>
    </lineage>
</organism>
<keyword evidence="6" id="KW-1185">Reference proteome</keyword>
<dbReference type="Pfam" id="PF07653">
    <property type="entry name" value="SH3_2"/>
    <property type="match status" value="1"/>
</dbReference>
<evidence type="ECO:0000256" key="2">
    <source>
        <dbReference type="PROSITE-ProRule" id="PRU00192"/>
    </source>
</evidence>
<evidence type="ECO:0000313" key="5">
    <source>
        <dbReference type="EMBL" id="CAI9602239.1"/>
    </source>
</evidence>
<name>A0ABN9FZY4_9NEOB</name>
<comment type="caution">
    <text evidence="5">The sequence shown here is derived from an EMBL/GenBank/DDBJ whole genome shotgun (WGS) entry which is preliminary data.</text>
</comment>
<feature type="non-terminal residue" evidence="5">
    <location>
        <position position="142"/>
    </location>
</feature>
<feature type="compositionally biased region" description="Acidic residues" evidence="3">
    <location>
        <begin position="122"/>
        <end position="134"/>
    </location>
</feature>
<reference evidence="5" key="1">
    <citation type="submission" date="2023-05" db="EMBL/GenBank/DDBJ databases">
        <authorList>
            <person name="Stuckert A."/>
        </authorList>
    </citation>
    <scope>NUCLEOTIDE SEQUENCE</scope>
</reference>
<keyword evidence="1 2" id="KW-0728">SH3 domain</keyword>